<evidence type="ECO:0000313" key="3">
    <source>
        <dbReference type="Proteomes" id="UP000012137"/>
    </source>
</evidence>
<feature type="transmembrane region" description="Helical" evidence="1">
    <location>
        <begin position="21"/>
        <end position="44"/>
    </location>
</feature>
<organism evidence="2 3">
    <name type="scientific">Leptospira interrogans serovar Pyrogenes str. L0374</name>
    <dbReference type="NCBI Taxonomy" id="1049928"/>
    <lineage>
        <taxon>Bacteria</taxon>
        <taxon>Pseudomonadati</taxon>
        <taxon>Spirochaetota</taxon>
        <taxon>Spirochaetia</taxon>
        <taxon>Leptospirales</taxon>
        <taxon>Leptospiraceae</taxon>
        <taxon>Leptospira</taxon>
    </lineage>
</organism>
<keyword evidence="1" id="KW-1133">Transmembrane helix</keyword>
<evidence type="ECO:0000313" key="2">
    <source>
        <dbReference type="EMBL" id="EMN28371.1"/>
    </source>
</evidence>
<dbReference type="Proteomes" id="UP000012137">
    <property type="component" value="Unassembled WGS sequence"/>
</dbReference>
<accession>M6K2M5</accession>
<reference evidence="2 3" key="1">
    <citation type="submission" date="2013-01" db="EMBL/GenBank/DDBJ databases">
        <authorList>
            <person name="Harkins D.M."/>
            <person name="Durkin A.S."/>
            <person name="Brinkac L.M."/>
            <person name="Haft D.H."/>
            <person name="Selengut J.D."/>
            <person name="Sanka R."/>
            <person name="DePew J."/>
            <person name="Purushe J."/>
            <person name="Peacock S.J."/>
            <person name="Thaipadungpanit J."/>
            <person name="Wuthiekanun V.W."/>
            <person name="Day N.P."/>
            <person name="Vinetz J.M."/>
            <person name="Sutton G.G."/>
            <person name="Nierman W.C."/>
            <person name="Fouts D.E."/>
        </authorList>
    </citation>
    <scope>NUCLEOTIDE SEQUENCE [LARGE SCALE GENOMIC DNA]</scope>
    <source>
        <strain evidence="2 3">L0374</strain>
    </source>
</reference>
<evidence type="ECO:0000256" key="1">
    <source>
        <dbReference type="SAM" id="Phobius"/>
    </source>
</evidence>
<dbReference type="EMBL" id="AHMZ02000134">
    <property type="protein sequence ID" value="EMN28371.1"/>
    <property type="molecule type" value="Genomic_DNA"/>
</dbReference>
<keyword evidence="1" id="KW-0812">Transmembrane</keyword>
<protein>
    <submittedName>
        <fullName evidence="2">Uncharacterized protein</fullName>
    </submittedName>
</protein>
<sequence length="153" mass="18690">MDKRKNIYRILRFISSNTKNKIPYFIIILVTFFKIKRITLYYTIYSYLEWIDNNVDNNLSDEVEVEKFLQNQKEILFFNREPNNEFEYLGKLIFLSKHSENYKPLYESFLEIQKNDFKRKFKLLDRVSLENRNIKLGILSLKICASIFKDKKF</sequence>
<keyword evidence="1" id="KW-0472">Membrane</keyword>
<comment type="caution">
    <text evidence="2">The sequence shown here is derived from an EMBL/GenBank/DDBJ whole genome shotgun (WGS) entry which is preliminary data.</text>
</comment>
<proteinExistence type="predicted"/>
<dbReference type="AlphaFoldDB" id="M6K2M5"/>
<name>M6K2M5_LEPIR</name>
<gene>
    <name evidence="2" type="ORF">LEP1GSC083_4047</name>
</gene>